<feature type="domain" description="AMP-dependent ligase C-terminal" evidence="3">
    <location>
        <begin position="339"/>
        <end position="436"/>
    </location>
</feature>
<gene>
    <name evidence="4" type="primary">paaK</name>
    <name evidence="4" type="ORF">WKW79_13985</name>
</gene>
<feature type="domain" description="AMP-dependent synthetase/ligase" evidence="2">
    <location>
        <begin position="93"/>
        <end position="293"/>
    </location>
</feature>
<dbReference type="Proteomes" id="UP001367030">
    <property type="component" value="Unassembled WGS sequence"/>
</dbReference>
<dbReference type="InterPro" id="IPR028154">
    <property type="entry name" value="AMP-dep_Lig_C"/>
</dbReference>
<dbReference type="PANTHER" id="PTHR43439:SF1">
    <property type="entry name" value="PHENYLACETATE-COENZYME A LIGASE"/>
    <property type="match status" value="1"/>
</dbReference>
<organism evidence="4 5">
    <name type="scientific">Variovorax robiniae</name>
    <dbReference type="NCBI Taxonomy" id="1836199"/>
    <lineage>
        <taxon>Bacteria</taxon>
        <taxon>Pseudomonadati</taxon>
        <taxon>Pseudomonadota</taxon>
        <taxon>Betaproteobacteria</taxon>
        <taxon>Burkholderiales</taxon>
        <taxon>Comamonadaceae</taxon>
        <taxon>Variovorax</taxon>
    </lineage>
</organism>
<dbReference type="InterPro" id="IPR000873">
    <property type="entry name" value="AMP-dep_synth/lig_dom"/>
</dbReference>
<evidence type="ECO:0000256" key="1">
    <source>
        <dbReference type="PIRNR" id="PIRNR006444"/>
    </source>
</evidence>
<dbReference type="RefSeq" id="WP_340335770.1">
    <property type="nucleotide sequence ID" value="NZ_JBBKZS010000005.1"/>
</dbReference>
<keyword evidence="1" id="KW-0547">Nucleotide-binding</keyword>
<dbReference type="InterPro" id="IPR045851">
    <property type="entry name" value="AMP-bd_C_sf"/>
</dbReference>
<sequence>MTVHTTPTELLDPIERASRDEIAALQLKRLKATLQNVYENVPHYRKAFDAKGVHPDDLKTLADLGKFPFTTKKDLRDNYPFGLFAVPQSQVSRIHASSGTTGKPTVVGYTKNDIDNWATLVARSIRAAGGRAGDAMHISYGYGLFTGGLGAHYGAEKLGCTVIPMGGGQTEKQVQLIQDFKPRIIMVTPSYMQVILEEFARQGIDPRESSLKIGIFGGEPWTESMRRDIEAQAGIDAVDIYGLSEVMGPGVASECVESKDGPVIWEDHFYPEVINPETGEVVADGEEGELVFTSLTKEAFPVIRYRTRDLTRLMPPTSRAFRRIGKIVGRSDDMLIIRGVNVFPTQIEELVLKHGKLSSLYQMIVTRQGLLDEVEVLAELQPGAADMPSSEVADTARWLQQRIKTMVGISTRVSVQAPDSIERTSTGKAVRVIDKRPRAA</sequence>
<dbReference type="Pfam" id="PF14535">
    <property type="entry name" value="AMP-binding_C_2"/>
    <property type="match status" value="1"/>
</dbReference>
<comment type="caution">
    <text evidence="4">The sequence shown here is derived from an EMBL/GenBank/DDBJ whole genome shotgun (WGS) entry which is preliminary data.</text>
</comment>
<reference evidence="4 5" key="1">
    <citation type="submission" date="2024-03" db="EMBL/GenBank/DDBJ databases">
        <title>Novel species of the genus Variovorax.</title>
        <authorList>
            <person name="Liu Q."/>
            <person name="Xin Y.-H."/>
        </authorList>
    </citation>
    <scope>NUCLEOTIDE SEQUENCE [LARGE SCALE GENOMIC DNA]</scope>
    <source>
        <strain evidence="4 5">KACC 18901</strain>
    </source>
</reference>
<keyword evidence="5" id="KW-1185">Reference proteome</keyword>
<dbReference type="Gene3D" id="3.30.300.30">
    <property type="match status" value="1"/>
</dbReference>
<comment type="pathway">
    <text evidence="1">Aromatic compound metabolism; phenylacetate degradation.</text>
</comment>
<dbReference type="Gene3D" id="3.40.50.12780">
    <property type="entry name" value="N-terminal domain of ligase-like"/>
    <property type="match status" value="1"/>
</dbReference>
<protein>
    <recommendedName>
        <fullName evidence="1">Phenylacetate-coenzyme A ligase</fullName>
        <ecNumber evidence="1">6.2.1.30</ecNumber>
    </recommendedName>
    <alternativeName>
        <fullName evidence="1">Phenylacetyl-CoA ligase</fullName>
    </alternativeName>
</protein>
<dbReference type="EC" id="6.2.1.30" evidence="1"/>
<proteinExistence type="inferred from homology"/>
<evidence type="ECO:0000259" key="3">
    <source>
        <dbReference type="Pfam" id="PF14535"/>
    </source>
</evidence>
<comment type="similarity">
    <text evidence="1">Belongs to the phenylacetyl-CoA ligase family.</text>
</comment>
<dbReference type="SUPFAM" id="SSF56801">
    <property type="entry name" value="Acetyl-CoA synthetase-like"/>
    <property type="match status" value="1"/>
</dbReference>
<accession>A0ABU8X7D2</accession>
<dbReference type="NCBIfam" id="TIGR02155">
    <property type="entry name" value="PA_CoA_ligase"/>
    <property type="match status" value="1"/>
</dbReference>
<comment type="function">
    <text evidence="1">Catalyzes the activation of phenylacetic acid (PA) to phenylacetyl-CoA (PA-CoA).</text>
</comment>
<evidence type="ECO:0000313" key="4">
    <source>
        <dbReference type="EMBL" id="MEJ8855688.1"/>
    </source>
</evidence>
<keyword evidence="1 4" id="KW-0436">Ligase</keyword>
<evidence type="ECO:0000259" key="2">
    <source>
        <dbReference type="Pfam" id="PF00501"/>
    </source>
</evidence>
<dbReference type="InterPro" id="IPR011880">
    <property type="entry name" value="PA_CoA_ligase"/>
</dbReference>
<dbReference type="PIRSF" id="PIRSF006444">
    <property type="entry name" value="PaaK"/>
    <property type="match status" value="1"/>
</dbReference>
<dbReference type="PANTHER" id="PTHR43439">
    <property type="entry name" value="PHENYLACETATE-COENZYME A LIGASE"/>
    <property type="match status" value="1"/>
</dbReference>
<dbReference type="CDD" id="cd05913">
    <property type="entry name" value="PaaK"/>
    <property type="match status" value="1"/>
</dbReference>
<comment type="catalytic activity">
    <reaction evidence="1">
        <text>2-phenylacetate + ATP + CoA = phenylacetyl-CoA + AMP + diphosphate</text>
        <dbReference type="Rhea" id="RHEA:20956"/>
        <dbReference type="ChEBI" id="CHEBI:18401"/>
        <dbReference type="ChEBI" id="CHEBI:30616"/>
        <dbReference type="ChEBI" id="CHEBI:33019"/>
        <dbReference type="ChEBI" id="CHEBI:57287"/>
        <dbReference type="ChEBI" id="CHEBI:57390"/>
        <dbReference type="ChEBI" id="CHEBI:456215"/>
        <dbReference type="EC" id="6.2.1.30"/>
    </reaction>
</comment>
<dbReference type="InterPro" id="IPR042099">
    <property type="entry name" value="ANL_N_sf"/>
</dbReference>
<dbReference type="InterPro" id="IPR049623">
    <property type="entry name" value="PA_CoA_lig_proteobact_actino"/>
</dbReference>
<dbReference type="Pfam" id="PF00501">
    <property type="entry name" value="AMP-binding"/>
    <property type="match status" value="1"/>
</dbReference>
<dbReference type="EMBL" id="JBBKZS010000005">
    <property type="protein sequence ID" value="MEJ8855688.1"/>
    <property type="molecule type" value="Genomic_DNA"/>
</dbReference>
<name>A0ABU8X7D2_9BURK</name>
<dbReference type="GO" id="GO:0047475">
    <property type="term" value="F:phenylacetate-CoA ligase activity"/>
    <property type="evidence" value="ECO:0007669"/>
    <property type="project" value="UniProtKB-EC"/>
</dbReference>
<evidence type="ECO:0000313" key="5">
    <source>
        <dbReference type="Proteomes" id="UP001367030"/>
    </source>
</evidence>
<dbReference type="InterPro" id="IPR051414">
    <property type="entry name" value="Adenylate-forming_Reductase"/>
</dbReference>